<feature type="transmembrane region" description="Helical" evidence="1">
    <location>
        <begin position="147"/>
        <end position="165"/>
    </location>
</feature>
<gene>
    <name evidence="2" type="ORF">HA299_00505</name>
</gene>
<keyword evidence="1" id="KW-0472">Membrane</keyword>
<feature type="transmembrane region" description="Helical" evidence="1">
    <location>
        <begin position="86"/>
        <end position="106"/>
    </location>
</feature>
<dbReference type="Pfam" id="PF07187">
    <property type="entry name" value="DUF1405"/>
    <property type="match status" value="1"/>
</dbReference>
<organism evidence="2 3">
    <name type="scientific">Methermicoccus shengliensis</name>
    <dbReference type="NCBI Taxonomy" id="660064"/>
    <lineage>
        <taxon>Archaea</taxon>
        <taxon>Methanobacteriati</taxon>
        <taxon>Methanobacteriota</taxon>
        <taxon>Stenosarchaea group</taxon>
        <taxon>Methanomicrobia</taxon>
        <taxon>Methanosarcinales</taxon>
        <taxon>Methermicoccaceae</taxon>
        <taxon>Methermicoccus</taxon>
    </lineage>
</organism>
<accession>A0A832RX99</accession>
<feature type="transmembrane region" description="Helical" evidence="1">
    <location>
        <begin position="26"/>
        <end position="42"/>
    </location>
</feature>
<protein>
    <submittedName>
        <fullName evidence="2">DUF1405 domain-containing protein</fullName>
    </submittedName>
</protein>
<sequence>MAFQQHPSSTIEWFSSFRRRAARRRLLVGACCMGALYGYWYYVPQLLITPIHLWLLVPDCPLFVSLFVVVLLLCELDVRVEVLDGFVLFGLVKYGAWTLFVMLLYFDVYLSALSSTKLFLFAGHIGMVLCALTLVKGLREGLAQWHPLVFTLGFLVLDVMDYLVGTHPLIPLQHIQLVALFSVCTTLAIGAILYAFIRGDSTAIRVDDVEGG</sequence>
<evidence type="ECO:0000313" key="3">
    <source>
        <dbReference type="Proteomes" id="UP000600363"/>
    </source>
</evidence>
<feature type="transmembrane region" description="Helical" evidence="1">
    <location>
        <begin position="177"/>
        <end position="197"/>
    </location>
</feature>
<reference evidence="2" key="1">
    <citation type="journal article" date="2020" name="bioRxiv">
        <title>A rank-normalized archaeal taxonomy based on genome phylogeny resolves widespread incomplete and uneven classifications.</title>
        <authorList>
            <person name="Rinke C."/>
            <person name="Chuvochina M."/>
            <person name="Mussig A.J."/>
            <person name="Chaumeil P.-A."/>
            <person name="Waite D.W."/>
            <person name="Whitman W.B."/>
            <person name="Parks D.H."/>
            <person name="Hugenholtz P."/>
        </authorList>
    </citation>
    <scope>NUCLEOTIDE SEQUENCE</scope>
    <source>
        <strain evidence="2">UBA12518</strain>
    </source>
</reference>
<comment type="caution">
    <text evidence="2">The sequence shown here is derived from an EMBL/GenBank/DDBJ whole genome shotgun (WGS) entry which is preliminary data.</text>
</comment>
<proteinExistence type="predicted"/>
<dbReference type="AlphaFoldDB" id="A0A832RX99"/>
<dbReference type="PANTHER" id="PTHR40042:SF1">
    <property type="entry name" value="DUF1405 DOMAIN-CONTAINING PROTEIN"/>
    <property type="match status" value="1"/>
</dbReference>
<dbReference type="RefSeq" id="WP_052353052.1">
    <property type="nucleotide sequence ID" value="NZ_DUIH01000002.1"/>
</dbReference>
<feature type="transmembrane region" description="Helical" evidence="1">
    <location>
        <begin position="118"/>
        <end position="135"/>
    </location>
</feature>
<evidence type="ECO:0000256" key="1">
    <source>
        <dbReference type="SAM" id="Phobius"/>
    </source>
</evidence>
<dbReference type="InterPro" id="IPR009845">
    <property type="entry name" value="DUF1405"/>
</dbReference>
<keyword evidence="1" id="KW-1133">Transmembrane helix</keyword>
<feature type="transmembrane region" description="Helical" evidence="1">
    <location>
        <begin position="54"/>
        <end position="74"/>
    </location>
</feature>
<dbReference type="PANTHER" id="PTHR40042">
    <property type="entry name" value="HYPOTHETICAL MEMBRANE SPANNING PROTEIN"/>
    <property type="match status" value="1"/>
</dbReference>
<evidence type="ECO:0000313" key="2">
    <source>
        <dbReference type="EMBL" id="HIH69096.1"/>
    </source>
</evidence>
<dbReference type="Proteomes" id="UP000600363">
    <property type="component" value="Unassembled WGS sequence"/>
</dbReference>
<dbReference type="EMBL" id="DUIH01000002">
    <property type="protein sequence ID" value="HIH69096.1"/>
    <property type="molecule type" value="Genomic_DNA"/>
</dbReference>
<name>A0A832RX99_9EURY</name>
<keyword evidence="1" id="KW-0812">Transmembrane</keyword>